<dbReference type="Gene3D" id="2.30.30.110">
    <property type="match status" value="1"/>
</dbReference>
<dbReference type="SUPFAM" id="SSF50118">
    <property type="entry name" value="Cell growth inhibitor/plasmid maintenance toxic component"/>
    <property type="match status" value="1"/>
</dbReference>
<evidence type="ECO:0000313" key="2">
    <source>
        <dbReference type="EMBL" id="OIP41331.1"/>
    </source>
</evidence>
<comment type="function">
    <text evidence="1">Toxic component of a type II toxin-antitoxin (TA) system.</text>
</comment>
<keyword evidence="1" id="KW-0255">Endonuclease</keyword>
<comment type="caution">
    <text evidence="2">The sequence shown here is derived from an EMBL/GenBank/DDBJ whole genome shotgun (WGS) entry which is preliminary data.</text>
</comment>
<keyword evidence="1" id="KW-0378">Hydrolase</keyword>
<dbReference type="GO" id="GO:0003677">
    <property type="term" value="F:DNA binding"/>
    <property type="evidence" value="ECO:0007669"/>
    <property type="project" value="InterPro"/>
</dbReference>
<dbReference type="GO" id="GO:0016075">
    <property type="term" value="P:rRNA catabolic process"/>
    <property type="evidence" value="ECO:0007669"/>
    <property type="project" value="TreeGrafter"/>
</dbReference>
<evidence type="ECO:0000313" key="3">
    <source>
        <dbReference type="Proteomes" id="UP000183085"/>
    </source>
</evidence>
<dbReference type="InterPro" id="IPR011067">
    <property type="entry name" value="Plasmid_toxin/cell-grow_inhib"/>
</dbReference>
<dbReference type="GO" id="GO:0004521">
    <property type="term" value="F:RNA endonuclease activity"/>
    <property type="evidence" value="ECO:0007669"/>
    <property type="project" value="TreeGrafter"/>
</dbReference>
<dbReference type="GO" id="GO:0006402">
    <property type="term" value="P:mRNA catabolic process"/>
    <property type="evidence" value="ECO:0007669"/>
    <property type="project" value="TreeGrafter"/>
</dbReference>
<dbReference type="Pfam" id="PF02452">
    <property type="entry name" value="PemK_toxin"/>
    <property type="match status" value="1"/>
</dbReference>
<organism evidence="2 3">
    <name type="scientific">Candidatus Desantisbacteria bacterium CG2_30_40_21</name>
    <dbReference type="NCBI Taxonomy" id="1817895"/>
    <lineage>
        <taxon>Bacteria</taxon>
        <taxon>Candidatus Desantisiibacteriota</taxon>
    </lineage>
</organism>
<comment type="similarity">
    <text evidence="1">Belongs to the PemK/MazF family.</text>
</comment>
<dbReference type="PIRSF" id="PIRSF033490">
    <property type="entry name" value="MazF"/>
    <property type="match status" value="1"/>
</dbReference>
<gene>
    <name evidence="2" type="ORF">AUJ95_03510</name>
</gene>
<accession>A0A1J5E130</accession>
<evidence type="ECO:0000256" key="1">
    <source>
        <dbReference type="PIRNR" id="PIRNR033490"/>
    </source>
</evidence>
<dbReference type="PANTHER" id="PTHR33988">
    <property type="entry name" value="ENDORIBONUCLEASE MAZF-RELATED"/>
    <property type="match status" value="1"/>
</dbReference>
<dbReference type="STRING" id="1817895.AUJ95_03510"/>
<reference evidence="2 3" key="1">
    <citation type="journal article" date="2016" name="Environ. Microbiol.">
        <title>Genomic resolution of a cold subsurface aquifer community provides metabolic insights for novel microbes adapted to high CO concentrations.</title>
        <authorList>
            <person name="Probst A.J."/>
            <person name="Castelle C.J."/>
            <person name="Singh A."/>
            <person name="Brown C.T."/>
            <person name="Anantharaman K."/>
            <person name="Sharon I."/>
            <person name="Hug L.A."/>
            <person name="Burstein D."/>
            <person name="Emerson J.B."/>
            <person name="Thomas B.C."/>
            <person name="Banfield J.F."/>
        </authorList>
    </citation>
    <scope>NUCLEOTIDE SEQUENCE [LARGE SCALE GENOMIC DNA]</scope>
    <source>
        <strain evidence="2">CG2_30_40_21</strain>
    </source>
</reference>
<dbReference type="InterPro" id="IPR003477">
    <property type="entry name" value="PemK-like"/>
</dbReference>
<dbReference type="AlphaFoldDB" id="A0A1J5E130"/>
<dbReference type="GO" id="GO:0016787">
    <property type="term" value="F:hydrolase activity"/>
    <property type="evidence" value="ECO:0007669"/>
    <property type="project" value="UniProtKB-KW"/>
</dbReference>
<dbReference type="Proteomes" id="UP000183085">
    <property type="component" value="Unassembled WGS sequence"/>
</dbReference>
<keyword evidence="1" id="KW-0540">Nuclease</keyword>
<dbReference type="EC" id="3.1.-.-" evidence="1"/>
<dbReference type="EMBL" id="MNYI01000087">
    <property type="protein sequence ID" value="OIP41331.1"/>
    <property type="molecule type" value="Genomic_DNA"/>
</dbReference>
<protein>
    <recommendedName>
        <fullName evidence="1">mRNA interferase</fullName>
        <ecNumber evidence="1">3.1.-.-</ecNumber>
    </recommendedName>
</protein>
<sequence length="113" mass="13111">MSKFQRGQIWLVNFDPSFGHEYTKVRPALIVQNDRYIESNNLLTVIPISSQTIKQTDLDILLEKNAQNRLMTDSLLKTKQVSSFDKRRFIKLIGIANKETMIKIGENVQLFLI</sequence>
<proteinExistence type="inferred from homology"/>
<name>A0A1J5E130_9BACT</name>